<sequence>MKTYRFHYCRRQHRTWRALATCMFPRAAWITGDGPFAVLAWCGVTSVTLHADTDAATRALEIVNASGCGGRCTRDHELVRLDLDAQTPTDRRTVKMHRRAVLAEASW</sequence>
<dbReference type="EMBL" id="BJYK01000001">
    <property type="protein sequence ID" value="GEN78706.1"/>
    <property type="molecule type" value="Genomic_DNA"/>
</dbReference>
<proteinExistence type="predicted"/>
<reference evidence="1 2" key="1">
    <citation type="submission" date="2019-07" db="EMBL/GenBank/DDBJ databases">
        <title>Whole genome shotgun sequence of Actinotalea fermentans NBRC 105374.</title>
        <authorList>
            <person name="Hosoyama A."/>
            <person name="Uohara A."/>
            <person name="Ohji S."/>
            <person name="Ichikawa N."/>
        </authorList>
    </citation>
    <scope>NUCLEOTIDE SEQUENCE [LARGE SCALE GENOMIC DNA]</scope>
    <source>
        <strain evidence="1 2">NBRC 105374</strain>
    </source>
</reference>
<comment type="caution">
    <text evidence="1">The sequence shown here is derived from an EMBL/GenBank/DDBJ whole genome shotgun (WGS) entry which is preliminary data.</text>
</comment>
<dbReference type="OrthoDB" id="5122425at2"/>
<accession>A0A511YU57</accession>
<gene>
    <name evidence="1" type="ORF">AFE02nite_04400</name>
</gene>
<protein>
    <submittedName>
        <fullName evidence="1">Uncharacterized protein</fullName>
    </submittedName>
</protein>
<evidence type="ECO:0000313" key="1">
    <source>
        <dbReference type="EMBL" id="GEN78706.1"/>
    </source>
</evidence>
<dbReference type="RefSeq" id="WP_034244681.1">
    <property type="nucleotide sequence ID" value="NZ_BJYK01000001.1"/>
</dbReference>
<organism evidence="1 2">
    <name type="scientific">Actinotalea fermentans</name>
    <dbReference type="NCBI Taxonomy" id="43671"/>
    <lineage>
        <taxon>Bacteria</taxon>
        <taxon>Bacillati</taxon>
        <taxon>Actinomycetota</taxon>
        <taxon>Actinomycetes</taxon>
        <taxon>Micrococcales</taxon>
        <taxon>Cellulomonadaceae</taxon>
        <taxon>Actinotalea</taxon>
    </lineage>
</organism>
<name>A0A511YU57_9CELL</name>
<evidence type="ECO:0000313" key="2">
    <source>
        <dbReference type="Proteomes" id="UP000321484"/>
    </source>
</evidence>
<keyword evidence="2" id="KW-1185">Reference proteome</keyword>
<dbReference type="Proteomes" id="UP000321484">
    <property type="component" value="Unassembled WGS sequence"/>
</dbReference>
<dbReference type="AlphaFoldDB" id="A0A511YU57"/>